<evidence type="ECO:0000256" key="1">
    <source>
        <dbReference type="SAM" id="Coils"/>
    </source>
</evidence>
<feature type="region of interest" description="Disordered" evidence="2">
    <location>
        <begin position="216"/>
        <end position="250"/>
    </location>
</feature>
<keyword evidence="1" id="KW-0175">Coiled coil</keyword>
<accession>A0A9D3MQF2</accession>
<dbReference type="CDD" id="cd20336">
    <property type="entry name" value="Rcat_RBR"/>
    <property type="match status" value="1"/>
</dbReference>
<dbReference type="GO" id="GO:0005814">
    <property type="term" value="C:centriole"/>
    <property type="evidence" value="ECO:0007669"/>
    <property type="project" value="TreeGrafter"/>
</dbReference>
<dbReference type="GO" id="GO:1902017">
    <property type="term" value="P:regulation of cilium assembly"/>
    <property type="evidence" value="ECO:0007669"/>
    <property type="project" value="InterPro"/>
</dbReference>
<dbReference type="InterPro" id="IPR038923">
    <property type="entry name" value="Centrobin"/>
</dbReference>
<feature type="compositionally biased region" description="Low complexity" evidence="2">
    <location>
        <begin position="1050"/>
        <end position="1062"/>
    </location>
</feature>
<feature type="coiled-coil region" evidence="1">
    <location>
        <begin position="384"/>
        <end position="418"/>
    </location>
</feature>
<evidence type="ECO:0008006" key="5">
    <source>
        <dbReference type="Google" id="ProtNLM"/>
    </source>
</evidence>
<feature type="region of interest" description="Disordered" evidence="2">
    <location>
        <begin position="964"/>
        <end position="1015"/>
    </location>
</feature>
<feature type="region of interest" description="Disordered" evidence="2">
    <location>
        <begin position="510"/>
        <end position="529"/>
    </location>
</feature>
<feature type="coiled-coil region" evidence="1">
    <location>
        <begin position="676"/>
        <end position="742"/>
    </location>
</feature>
<dbReference type="GO" id="GO:0007099">
    <property type="term" value="P:centriole replication"/>
    <property type="evidence" value="ECO:0007669"/>
    <property type="project" value="InterPro"/>
</dbReference>
<feature type="region of interest" description="Disordered" evidence="2">
    <location>
        <begin position="1159"/>
        <end position="1207"/>
    </location>
</feature>
<gene>
    <name evidence="3" type="ORF">ANANG_G00058030</name>
</gene>
<feature type="compositionally biased region" description="Basic and acidic residues" evidence="2">
    <location>
        <begin position="896"/>
        <end position="905"/>
    </location>
</feature>
<dbReference type="PANTHER" id="PTHR34439">
    <property type="entry name" value="CENTROBIN"/>
    <property type="match status" value="1"/>
</dbReference>
<organism evidence="3 4">
    <name type="scientific">Anguilla anguilla</name>
    <name type="common">European freshwater eel</name>
    <name type="synonym">Muraena anguilla</name>
    <dbReference type="NCBI Taxonomy" id="7936"/>
    <lineage>
        <taxon>Eukaryota</taxon>
        <taxon>Metazoa</taxon>
        <taxon>Chordata</taxon>
        <taxon>Craniata</taxon>
        <taxon>Vertebrata</taxon>
        <taxon>Euteleostomi</taxon>
        <taxon>Actinopterygii</taxon>
        <taxon>Neopterygii</taxon>
        <taxon>Teleostei</taxon>
        <taxon>Anguilliformes</taxon>
        <taxon>Anguillidae</taxon>
        <taxon>Anguilla</taxon>
    </lineage>
</organism>
<feature type="region of interest" description="Disordered" evidence="2">
    <location>
        <begin position="1030"/>
        <end position="1091"/>
    </location>
</feature>
<keyword evidence="4" id="KW-1185">Reference proteome</keyword>
<reference evidence="3" key="1">
    <citation type="submission" date="2021-01" db="EMBL/GenBank/DDBJ databases">
        <title>A chromosome-scale assembly of European eel, Anguilla anguilla.</title>
        <authorList>
            <person name="Henkel C."/>
            <person name="Jong-Raadsen S.A."/>
            <person name="Dufour S."/>
            <person name="Weltzien F.-A."/>
            <person name="Palstra A.P."/>
            <person name="Pelster B."/>
            <person name="Spaink H.P."/>
            <person name="Van Den Thillart G.E."/>
            <person name="Jansen H."/>
            <person name="Zahm M."/>
            <person name="Klopp C."/>
            <person name="Cedric C."/>
            <person name="Louis A."/>
            <person name="Berthelot C."/>
            <person name="Parey E."/>
            <person name="Roest Crollius H."/>
            <person name="Montfort J."/>
            <person name="Robinson-Rechavi M."/>
            <person name="Bucao C."/>
            <person name="Bouchez O."/>
            <person name="Gislard M."/>
            <person name="Lluch J."/>
            <person name="Milhes M."/>
            <person name="Lampietro C."/>
            <person name="Lopez Roques C."/>
            <person name="Donnadieu C."/>
            <person name="Braasch I."/>
            <person name="Desvignes T."/>
            <person name="Postlethwait J."/>
            <person name="Bobe J."/>
            <person name="Guiguen Y."/>
            <person name="Dirks R."/>
        </authorList>
    </citation>
    <scope>NUCLEOTIDE SEQUENCE</scope>
    <source>
        <strain evidence="3">Tag_6206</strain>
        <tissue evidence="3">Liver</tissue>
    </source>
</reference>
<dbReference type="GO" id="GO:1902410">
    <property type="term" value="P:mitotic cytokinetic process"/>
    <property type="evidence" value="ECO:0007669"/>
    <property type="project" value="TreeGrafter"/>
</dbReference>
<proteinExistence type="predicted"/>
<name>A0A9D3MQF2_ANGAN</name>
<feature type="region of interest" description="Disordered" evidence="2">
    <location>
        <begin position="563"/>
        <end position="586"/>
    </location>
</feature>
<feature type="region of interest" description="Disordered" evidence="2">
    <location>
        <begin position="913"/>
        <end position="932"/>
    </location>
</feature>
<evidence type="ECO:0000313" key="4">
    <source>
        <dbReference type="Proteomes" id="UP001044222"/>
    </source>
</evidence>
<feature type="compositionally biased region" description="Low complexity" evidence="2">
    <location>
        <begin position="91"/>
        <end position="107"/>
    </location>
</feature>
<dbReference type="PANTHER" id="PTHR34439:SF1">
    <property type="entry name" value="CENTROBIN"/>
    <property type="match status" value="1"/>
</dbReference>
<feature type="region of interest" description="Disordered" evidence="2">
    <location>
        <begin position="849"/>
        <end position="905"/>
    </location>
</feature>
<feature type="compositionally biased region" description="Basic and acidic residues" evidence="2">
    <location>
        <begin position="1162"/>
        <end position="1176"/>
    </location>
</feature>
<feature type="compositionally biased region" description="Basic and acidic residues" evidence="2">
    <location>
        <begin position="567"/>
        <end position="578"/>
    </location>
</feature>
<dbReference type="GO" id="GO:0005813">
    <property type="term" value="C:centrosome"/>
    <property type="evidence" value="ECO:0007669"/>
    <property type="project" value="TreeGrafter"/>
</dbReference>
<evidence type="ECO:0000256" key="2">
    <source>
        <dbReference type="SAM" id="MobiDB-lite"/>
    </source>
</evidence>
<feature type="compositionally biased region" description="Basic and acidic residues" evidence="2">
    <location>
        <begin position="510"/>
        <end position="524"/>
    </location>
</feature>
<dbReference type="AlphaFoldDB" id="A0A9D3MQF2"/>
<feature type="region of interest" description="Disordered" evidence="2">
    <location>
        <begin position="764"/>
        <end position="783"/>
    </location>
</feature>
<sequence length="1246" mass="137963">MSELVVQCPRCQQRSGKKIDGHRSTCPLCSTTLRRVYQFCWACRRDWPQGVTGGSSCTLPGGIESDHLESFPGTPVMSSLKNEDLLSDVEPLPGSAPASPPHSASASLFTPSQSNWPLPSSSHCPTSLAHSWPSSPLPALASSSQVTARLYASLHKSRELEVKGLSESGSLFENFDRPRQVTFNLSSPDLRIDERVTPLHLPPPLPLSFSKQLEECKEAASSSPASPPACLSPSPGNPALGRPMEGEEGGRGLELGQLAEEMSFNLQTRVDSTCATVPNGRRHILDMENVRSHLQTMLRATKDPTEPELGTSVLSSYTLPERLRQDNESFESDSTAHLISAPILADVSPPSSLSGLEELFPRYSRLRPDSAPLSAETQVLRDSLERERARRKHHERQIQVLQNKALQLQQQLALAVSADRKKDIMIEQLDKTLAKVVEGWRRQEEEKGAGVRRLQEQKEAAERAQAKQQEVLVRFEQSLSQAAETLDREQKRAEELRMAKRQLEQQLAELREQQQEQTRQREEAQGEVEQLQLQAQEAQASLAQHREAWASREQELQERVALQGTQLDREKSNREREAQQLQDAQQELQEVQGRLQQLERELEEVRRERDGVRMDRALDQARFESQCSQLEVEYKLSVEQQVTERLAALQEANAKTSASLREQHRKQLLDLSARHERELSAQLAQFKTELQEREERLRELTEEYERKVSVKQEEVVLLEASRRKLEAQRTELVTRLQQLMRSHWAEALRLLALQGQMDEAASSSSLCERASDGDSGGRGWELPLRLNGRSAEASPESRPASDVPQAFGLQLHTFRPLEPLLDDTVLGSCEMEELSAKALTGGEERGYAVERGLQLKQHDRERGYSSDRERAERGHSSEREENCGSAGQRADQAGMGRERGFPVGRDEYRFGRERMGSSGHSWGVQEREAGGPMTAQSFNVSATESIRDTSYSSTVVSQATAGFSRGFEGSGVGKRITAPQGLGRPGDVQGDLGTTRRPLGPTTQAESPGIQEVDRQSELQYYITKLLDRSPGDPVEASALEDEQPPAGQSSSSGAKTGLSSSWDSEQTKAPAGKLASSLHPTSSAATKTKLHPAALSPQMLGQLSYLLSQYHSQPDRAAPSLDELLACVLSGQANRSLQGAEDGHGDGPVHRNLEQKLSQASKKEQTAMPAPDRRSLPSKPAGGDRTQTQAPRVKRAGPQAQRGPWSGECVEMMRAARHPLSGERAFYHPESVPAYRRPPALLAAC</sequence>
<dbReference type="Proteomes" id="UP001044222">
    <property type="component" value="Unassembled WGS sequence"/>
</dbReference>
<feature type="compositionally biased region" description="Basic and acidic residues" evidence="2">
    <location>
        <begin position="856"/>
        <end position="882"/>
    </location>
</feature>
<evidence type="ECO:0000313" key="3">
    <source>
        <dbReference type="EMBL" id="KAG5852022.1"/>
    </source>
</evidence>
<feature type="region of interest" description="Disordered" evidence="2">
    <location>
        <begin position="87"/>
        <end position="111"/>
    </location>
</feature>
<protein>
    <recommendedName>
        <fullName evidence="5">Centrobin</fullName>
    </recommendedName>
</protein>
<dbReference type="GO" id="GO:0051299">
    <property type="term" value="P:centrosome separation"/>
    <property type="evidence" value="ECO:0007669"/>
    <property type="project" value="TreeGrafter"/>
</dbReference>
<comment type="caution">
    <text evidence="3">The sequence shown here is derived from an EMBL/GenBank/DDBJ whole genome shotgun (WGS) entry which is preliminary data.</text>
</comment>
<feature type="compositionally biased region" description="Low complexity" evidence="2">
    <location>
        <begin position="219"/>
        <end position="234"/>
    </location>
</feature>
<dbReference type="EMBL" id="JAFIRN010000003">
    <property type="protein sequence ID" value="KAG5852022.1"/>
    <property type="molecule type" value="Genomic_DNA"/>
</dbReference>